<feature type="domain" description="Enoyl reductase (ER)" evidence="3">
    <location>
        <begin position="10"/>
        <end position="321"/>
    </location>
</feature>
<keyword evidence="2 4" id="KW-0560">Oxidoreductase</keyword>
<dbReference type="PANTHER" id="PTHR48106:SF18">
    <property type="entry name" value="QUINONE OXIDOREDUCTASE PIG3"/>
    <property type="match status" value="1"/>
</dbReference>
<dbReference type="Gene3D" id="3.40.50.720">
    <property type="entry name" value="NAD(P)-binding Rossmann-like Domain"/>
    <property type="match status" value="1"/>
</dbReference>
<keyword evidence="1" id="KW-0521">NADP</keyword>
<dbReference type="InterPro" id="IPR013154">
    <property type="entry name" value="ADH-like_N"/>
</dbReference>
<gene>
    <name evidence="4" type="ORF">FM104_09425</name>
</gene>
<dbReference type="SUPFAM" id="SSF51735">
    <property type="entry name" value="NAD(P)-binding Rossmann-fold domains"/>
    <property type="match status" value="1"/>
</dbReference>
<keyword evidence="5" id="KW-1185">Reference proteome</keyword>
<dbReference type="EMBL" id="FUKO01000022">
    <property type="protein sequence ID" value="SJN37007.1"/>
    <property type="molecule type" value="Genomic_DNA"/>
</dbReference>
<dbReference type="InterPro" id="IPR020843">
    <property type="entry name" value="ER"/>
</dbReference>
<dbReference type="GO" id="GO:0070402">
    <property type="term" value="F:NADPH binding"/>
    <property type="evidence" value="ECO:0007669"/>
    <property type="project" value="TreeGrafter"/>
</dbReference>
<evidence type="ECO:0000256" key="1">
    <source>
        <dbReference type="ARBA" id="ARBA00022857"/>
    </source>
</evidence>
<dbReference type="AlphaFoldDB" id="A0A1R4JY80"/>
<dbReference type="GO" id="GO:0003960">
    <property type="term" value="F:quinone reductase (NADPH) activity"/>
    <property type="evidence" value="ECO:0007669"/>
    <property type="project" value="UniProtKB-EC"/>
</dbReference>
<dbReference type="CDD" id="cd05276">
    <property type="entry name" value="p53_inducible_oxidoreductase"/>
    <property type="match status" value="1"/>
</dbReference>
<dbReference type="EC" id="1.6.5.5" evidence="4"/>
<protein>
    <submittedName>
        <fullName evidence="4">Quinone oxidoreductase</fullName>
        <ecNumber evidence="4">1.6.5.5</ecNumber>
    </submittedName>
</protein>
<evidence type="ECO:0000313" key="4">
    <source>
        <dbReference type="EMBL" id="SJN37007.1"/>
    </source>
</evidence>
<dbReference type="Proteomes" id="UP000196320">
    <property type="component" value="Unassembled WGS sequence"/>
</dbReference>
<evidence type="ECO:0000259" key="3">
    <source>
        <dbReference type="SMART" id="SM00829"/>
    </source>
</evidence>
<dbReference type="SMART" id="SM00829">
    <property type="entry name" value="PKS_ER"/>
    <property type="match status" value="1"/>
</dbReference>
<organism evidence="4 5">
    <name type="scientific">Microbacterium esteraromaticum</name>
    <dbReference type="NCBI Taxonomy" id="57043"/>
    <lineage>
        <taxon>Bacteria</taxon>
        <taxon>Bacillati</taxon>
        <taxon>Actinomycetota</taxon>
        <taxon>Actinomycetes</taxon>
        <taxon>Micrococcales</taxon>
        <taxon>Microbacteriaceae</taxon>
        <taxon>Microbacterium</taxon>
    </lineage>
</organism>
<dbReference type="SUPFAM" id="SSF50129">
    <property type="entry name" value="GroES-like"/>
    <property type="match status" value="1"/>
</dbReference>
<sequence length="324" mass="33682">MPAVVFTGSGGNEVVAFVERADPAPGADEVLIKVRYAGLNHADLGQRRGTYPAPAGTVADIPGLEVAGTVLAIGDHVDEWRVGDRVMGLIGGGGLADRVVTHRRHLVRIPDSIDDRSAAAFPEAFATAHDAIRSQAQLRMGETLLVQGANGGVGSAAIQIAVAAGARAIGTSRSADGRAFVDSLGGEGISPTGCVDEIQRLAGGAGVDVVLELVGAPNIPNDIEMLRTDGRIVVIGIGAGSHADLPLGLLLTKRATIRASGLRYRNIEEKALVMRNLEREVLPHLSRGSLVTSIDHVFSAADVQAAFDHLENGSKRGKVLIEFA</sequence>
<dbReference type="InterPro" id="IPR011032">
    <property type="entry name" value="GroES-like_sf"/>
</dbReference>
<name>A0A1R4JY80_9MICO</name>
<dbReference type="InterPro" id="IPR013149">
    <property type="entry name" value="ADH-like_C"/>
</dbReference>
<dbReference type="NCBIfam" id="TIGR02824">
    <property type="entry name" value="quinone_pig3"/>
    <property type="match status" value="1"/>
</dbReference>
<dbReference type="PANTHER" id="PTHR48106">
    <property type="entry name" value="QUINONE OXIDOREDUCTASE PIG3-RELATED"/>
    <property type="match status" value="1"/>
</dbReference>
<proteinExistence type="predicted"/>
<evidence type="ECO:0000313" key="5">
    <source>
        <dbReference type="Proteomes" id="UP000196320"/>
    </source>
</evidence>
<dbReference type="InterPro" id="IPR036291">
    <property type="entry name" value="NAD(P)-bd_dom_sf"/>
</dbReference>
<dbReference type="InterPro" id="IPR014189">
    <property type="entry name" value="Quinone_OxRdtase_PIG3"/>
</dbReference>
<accession>A0A1R4JY80</accession>
<dbReference type="RefSeq" id="WP_087131742.1">
    <property type="nucleotide sequence ID" value="NZ_FUKO01000022.1"/>
</dbReference>
<evidence type="ECO:0000256" key="2">
    <source>
        <dbReference type="ARBA" id="ARBA00023002"/>
    </source>
</evidence>
<dbReference type="OrthoDB" id="3175656at2"/>
<reference evidence="4 5" key="1">
    <citation type="submission" date="2017-02" db="EMBL/GenBank/DDBJ databases">
        <authorList>
            <person name="Peterson S.W."/>
        </authorList>
    </citation>
    <scope>NUCLEOTIDE SEQUENCE [LARGE SCALE GENOMIC DNA]</scope>
    <source>
        <strain evidence="4 5">B Mb 05.01</strain>
    </source>
</reference>
<dbReference type="Gene3D" id="3.90.180.10">
    <property type="entry name" value="Medium-chain alcohol dehydrogenases, catalytic domain"/>
    <property type="match status" value="1"/>
</dbReference>
<dbReference type="Pfam" id="PF08240">
    <property type="entry name" value="ADH_N"/>
    <property type="match status" value="1"/>
</dbReference>
<dbReference type="Pfam" id="PF00107">
    <property type="entry name" value="ADH_zinc_N"/>
    <property type="match status" value="1"/>
</dbReference>